<keyword evidence="3" id="KW-1185">Reference proteome</keyword>
<evidence type="ECO:0000313" key="2">
    <source>
        <dbReference type="EMBL" id="KAJ5481025.1"/>
    </source>
</evidence>
<feature type="transmembrane region" description="Helical" evidence="1">
    <location>
        <begin position="12"/>
        <end position="35"/>
    </location>
</feature>
<keyword evidence="1" id="KW-1133">Transmembrane helix</keyword>
<dbReference type="GeneID" id="81626769"/>
<dbReference type="EMBL" id="JAPWDQ010000009">
    <property type="protein sequence ID" value="KAJ5481025.1"/>
    <property type="molecule type" value="Genomic_DNA"/>
</dbReference>
<dbReference type="RefSeq" id="XP_056788455.1">
    <property type="nucleotide sequence ID" value="XM_056936520.1"/>
</dbReference>
<keyword evidence="1" id="KW-0812">Transmembrane</keyword>
<gene>
    <name evidence="2" type="ORF">N7539_006919</name>
</gene>
<evidence type="ECO:0000313" key="3">
    <source>
        <dbReference type="Proteomes" id="UP001148312"/>
    </source>
</evidence>
<sequence length="131" mass="15019">MKPYQHWPAAFVLMVTMISLMGLTALLGFFHWAAWTVYYCWRENFYGRAIVPDFIVISDEANGVLVTQSLKRFHFLPILTLAGTTALTCLETGIRTPVLFIDAVRRTHQRREIFGRWVHNSASVSTEQAQV</sequence>
<keyword evidence="1" id="KW-0472">Membrane</keyword>
<dbReference type="Proteomes" id="UP001148312">
    <property type="component" value="Unassembled WGS sequence"/>
</dbReference>
<reference evidence="2" key="2">
    <citation type="journal article" date="2023" name="IMA Fungus">
        <title>Comparative genomic study of the Penicillium genus elucidates a diverse pangenome and 15 lateral gene transfer events.</title>
        <authorList>
            <person name="Petersen C."/>
            <person name="Sorensen T."/>
            <person name="Nielsen M.R."/>
            <person name="Sondergaard T.E."/>
            <person name="Sorensen J.L."/>
            <person name="Fitzpatrick D.A."/>
            <person name="Frisvad J.C."/>
            <person name="Nielsen K.L."/>
        </authorList>
    </citation>
    <scope>NUCLEOTIDE SEQUENCE</scope>
    <source>
        <strain evidence="2">IBT 30728</strain>
    </source>
</reference>
<accession>A0A9X0BSD9</accession>
<reference evidence="2" key="1">
    <citation type="submission" date="2022-12" db="EMBL/GenBank/DDBJ databases">
        <authorList>
            <person name="Petersen C."/>
        </authorList>
    </citation>
    <scope>NUCLEOTIDE SEQUENCE</scope>
    <source>
        <strain evidence="2">IBT 30728</strain>
    </source>
</reference>
<comment type="caution">
    <text evidence="2">The sequence shown here is derived from an EMBL/GenBank/DDBJ whole genome shotgun (WGS) entry which is preliminary data.</text>
</comment>
<dbReference type="AlphaFoldDB" id="A0A9X0BSD9"/>
<evidence type="ECO:0000256" key="1">
    <source>
        <dbReference type="SAM" id="Phobius"/>
    </source>
</evidence>
<organism evidence="2 3">
    <name type="scientific">Penicillium diatomitis</name>
    <dbReference type="NCBI Taxonomy" id="2819901"/>
    <lineage>
        <taxon>Eukaryota</taxon>
        <taxon>Fungi</taxon>
        <taxon>Dikarya</taxon>
        <taxon>Ascomycota</taxon>
        <taxon>Pezizomycotina</taxon>
        <taxon>Eurotiomycetes</taxon>
        <taxon>Eurotiomycetidae</taxon>
        <taxon>Eurotiales</taxon>
        <taxon>Aspergillaceae</taxon>
        <taxon>Penicillium</taxon>
    </lineage>
</organism>
<proteinExistence type="predicted"/>
<protein>
    <submittedName>
        <fullName evidence="2">Uncharacterized protein</fullName>
    </submittedName>
</protein>
<name>A0A9X0BSD9_9EURO</name>